<protein>
    <submittedName>
        <fullName evidence="1">Arabinose efflux permease</fullName>
    </submittedName>
</protein>
<dbReference type="Proteomes" id="UP000255163">
    <property type="component" value="Unassembled WGS sequence"/>
</dbReference>
<name>A0A376FGF2_ENTAS</name>
<sequence>MSSPPFQAVVPDLVSKPELGAAVSLTRSG</sequence>
<accession>A0A376FGF2</accession>
<evidence type="ECO:0000313" key="2">
    <source>
        <dbReference type="Proteomes" id="UP000255163"/>
    </source>
</evidence>
<evidence type="ECO:0000313" key="1">
    <source>
        <dbReference type="EMBL" id="STD25594.1"/>
    </source>
</evidence>
<dbReference type="EMBL" id="UFYI01000007">
    <property type="protein sequence ID" value="STD25594.1"/>
    <property type="molecule type" value="Genomic_DNA"/>
</dbReference>
<reference evidence="1 2" key="1">
    <citation type="submission" date="2018-06" db="EMBL/GenBank/DDBJ databases">
        <authorList>
            <consortium name="Pathogen Informatics"/>
            <person name="Doyle S."/>
        </authorList>
    </citation>
    <scope>NUCLEOTIDE SEQUENCE [LARGE SCALE GENOMIC DNA]</scope>
    <source>
        <strain evidence="1 2">NCTC12123</strain>
    </source>
</reference>
<gene>
    <name evidence="1" type="ORF">NCTC12123_05121</name>
</gene>
<proteinExistence type="predicted"/>
<organism evidence="1 2">
    <name type="scientific">Enterobacter asburiae</name>
    <dbReference type="NCBI Taxonomy" id="61645"/>
    <lineage>
        <taxon>Bacteria</taxon>
        <taxon>Pseudomonadati</taxon>
        <taxon>Pseudomonadota</taxon>
        <taxon>Gammaproteobacteria</taxon>
        <taxon>Enterobacterales</taxon>
        <taxon>Enterobacteriaceae</taxon>
        <taxon>Enterobacter</taxon>
        <taxon>Enterobacter cloacae complex</taxon>
    </lineage>
</organism>
<dbReference type="AlphaFoldDB" id="A0A376FGF2"/>